<dbReference type="EC" id="2.7.10.1" evidence="4"/>
<dbReference type="GO" id="GO:0043408">
    <property type="term" value="P:regulation of MAPK cascade"/>
    <property type="evidence" value="ECO:0007669"/>
    <property type="project" value="TreeGrafter"/>
</dbReference>
<dbReference type="GeneTree" id="ENSGT00940000156710"/>
<organism evidence="36 37">
    <name type="scientific">Leptobrachium leishanense</name>
    <name type="common">Leishan spiny toad</name>
    <dbReference type="NCBI Taxonomy" id="445787"/>
    <lineage>
        <taxon>Eukaryota</taxon>
        <taxon>Metazoa</taxon>
        <taxon>Chordata</taxon>
        <taxon>Craniata</taxon>
        <taxon>Vertebrata</taxon>
        <taxon>Euteleostomi</taxon>
        <taxon>Amphibia</taxon>
        <taxon>Batrachia</taxon>
        <taxon>Anura</taxon>
        <taxon>Pelobatoidea</taxon>
        <taxon>Megophryidae</taxon>
        <taxon>Leptobrachium</taxon>
    </lineage>
</organism>
<dbReference type="InterPro" id="IPR001824">
    <property type="entry name" value="Tyr_kinase_rcpt_3_CS"/>
</dbReference>
<evidence type="ECO:0000256" key="2">
    <source>
        <dbReference type="ARBA" id="ARBA00004251"/>
    </source>
</evidence>
<dbReference type="FunFam" id="2.60.40.10:FF:000143">
    <property type="entry name" value="Vascular endothelial growth factor receptor 3"/>
    <property type="match status" value="1"/>
</dbReference>
<keyword evidence="8" id="KW-0597">Phosphoprotein</keyword>
<keyword evidence="25 31" id="KW-0393">Immunoglobulin domain</keyword>
<evidence type="ECO:0000256" key="16">
    <source>
        <dbReference type="ARBA" id="ARBA00022782"/>
    </source>
</evidence>
<dbReference type="PROSITE" id="PS50835">
    <property type="entry name" value="IG_LIKE"/>
    <property type="match status" value="6"/>
</dbReference>
<dbReference type="Pfam" id="PF22854">
    <property type="entry name" value="VEGFR1-3_N_Ig-like"/>
    <property type="match status" value="1"/>
</dbReference>
<feature type="region of interest" description="Disordered" evidence="32">
    <location>
        <begin position="1271"/>
        <end position="1300"/>
    </location>
</feature>
<keyword evidence="5" id="KW-0217">Developmental protein</keyword>
<dbReference type="InterPro" id="IPR009136">
    <property type="entry name" value="VEGFR2_rcpt"/>
</dbReference>
<dbReference type="GO" id="GO:0045446">
    <property type="term" value="P:endothelial cell differentiation"/>
    <property type="evidence" value="ECO:0007669"/>
    <property type="project" value="TreeGrafter"/>
</dbReference>
<evidence type="ECO:0000256" key="1">
    <source>
        <dbReference type="ARBA" id="ARBA00004123"/>
    </source>
</evidence>
<protein>
    <recommendedName>
        <fullName evidence="4">receptor protein-tyrosine kinase</fullName>
        <ecNumber evidence="4">2.7.10.1</ecNumber>
    </recommendedName>
</protein>
<dbReference type="InterPro" id="IPR013783">
    <property type="entry name" value="Ig-like_fold"/>
</dbReference>
<keyword evidence="29" id="KW-0479">Metal-binding</keyword>
<feature type="binding site" evidence="28">
    <location>
        <position position="1018"/>
    </location>
    <ligand>
        <name>ATP</name>
        <dbReference type="ChEBI" id="CHEBI:30616"/>
    </ligand>
</feature>
<dbReference type="PRINTS" id="PR01834">
    <property type="entry name" value="VEGFRECEPTR2"/>
</dbReference>
<dbReference type="GO" id="GO:0043235">
    <property type="term" value="C:receptor complex"/>
    <property type="evidence" value="ECO:0007669"/>
    <property type="project" value="TreeGrafter"/>
</dbReference>
<keyword evidence="18" id="KW-1133">Transmembrane helix</keyword>
<feature type="active site" description="Proton acceptor" evidence="27">
    <location>
        <position position="1014"/>
    </location>
</feature>
<evidence type="ECO:0000256" key="19">
    <source>
        <dbReference type="ARBA" id="ARBA00023136"/>
    </source>
</evidence>
<dbReference type="InterPro" id="IPR003598">
    <property type="entry name" value="Ig_sub2"/>
</dbReference>
<keyword evidence="19" id="KW-0472">Membrane</keyword>
<feature type="binding site" evidence="28 30">
    <location>
        <position position="855"/>
    </location>
    <ligand>
        <name>ATP</name>
        <dbReference type="ChEBI" id="CHEBI:30616"/>
    </ligand>
</feature>
<feature type="signal peptide" evidence="33">
    <location>
        <begin position="1"/>
        <end position="21"/>
    </location>
</feature>
<dbReference type="InterPro" id="IPR036179">
    <property type="entry name" value="Ig-like_dom_sf"/>
</dbReference>
<dbReference type="InterPro" id="IPR003599">
    <property type="entry name" value="Ig_sub"/>
</dbReference>
<dbReference type="Pfam" id="PF00047">
    <property type="entry name" value="ig"/>
    <property type="match status" value="2"/>
</dbReference>
<feature type="domain" description="Protein kinase" evidence="34">
    <location>
        <begin position="821"/>
        <end position="1148"/>
    </location>
</feature>
<keyword evidence="29" id="KW-0460">Magnesium</keyword>
<dbReference type="SUPFAM" id="SSF56112">
    <property type="entry name" value="Protein kinase-like (PK-like)"/>
    <property type="match status" value="1"/>
</dbReference>
<keyword evidence="22 31" id="KW-0675">Receptor</keyword>
<dbReference type="GO" id="GO:0005634">
    <property type="term" value="C:nucleus"/>
    <property type="evidence" value="ECO:0007669"/>
    <property type="project" value="UniProtKB-SubCell"/>
</dbReference>
<evidence type="ECO:0000256" key="26">
    <source>
        <dbReference type="ARBA" id="ARBA00051243"/>
    </source>
</evidence>
<evidence type="ECO:0000256" key="20">
    <source>
        <dbReference type="ARBA" id="ARBA00023137"/>
    </source>
</evidence>
<keyword evidence="11 31" id="KW-0812">Transmembrane</keyword>
<dbReference type="PANTHER" id="PTHR24416">
    <property type="entry name" value="TYROSINE-PROTEIN KINASE RECEPTOR"/>
    <property type="match status" value="1"/>
</dbReference>
<dbReference type="Gene3D" id="3.30.200.20">
    <property type="entry name" value="Phosphorylase Kinase, domain 1"/>
    <property type="match status" value="1"/>
</dbReference>
<keyword evidence="20" id="KW-0829">Tyrosine-protein kinase</keyword>
<dbReference type="InterPro" id="IPR020635">
    <property type="entry name" value="Tyr_kinase_cat_dom"/>
</dbReference>
<feature type="binding site" evidence="28">
    <location>
        <begin position="828"/>
        <end position="835"/>
    </location>
    <ligand>
        <name>ATP</name>
        <dbReference type="ChEBI" id="CHEBI:30616"/>
    </ligand>
</feature>
<dbReference type="InterPro" id="IPR055238">
    <property type="entry name" value="VEGFR1-3_N_Ig-like"/>
</dbReference>
<evidence type="ECO:0000256" key="21">
    <source>
        <dbReference type="ARBA" id="ARBA00023157"/>
    </source>
</evidence>
<dbReference type="OrthoDB" id="9873386at2759"/>
<dbReference type="SMART" id="SM00409">
    <property type="entry name" value="IG"/>
    <property type="match status" value="7"/>
</dbReference>
<dbReference type="Pfam" id="PF22971">
    <property type="entry name" value="Ig_VEGFR-1-like_5th"/>
    <property type="match status" value="1"/>
</dbReference>
<dbReference type="PIRSF" id="PIRSF000615">
    <property type="entry name" value="TyrPK_CSF1-R"/>
    <property type="match status" value="1"/>
</dbReference>
<gene>
    <name evidence="36" type="primary">KDR</name>
</gene>
<dbReference type="GO" id="GO:0046872">
    <property type="term" value="F:metal ion binding"/>
    <property type="evidence" value="ECO:0007669"/>
    <property type="project" value="UniProtKB-KW"/>
</dbReference>
<keyword evidence="37" id="KW-1185">Reference proteome</keyword>
<keyword evidence="7" id="KW-0963">Cytoplasm</keyword>
<dbReference type="PROSITE" id="PS50011">
    <property type="entry name" value="PROTEIN_KINASE_DOM"/>
    <property type="match status" value="1"/>
</dbReference>
<dbReference type="GO" id="GO:0005021">
    <property type="term" value="F:vascular endothelial growth factor receptor activity"/>
    <property type="evidence" value="ECO:0007669"/>
    <property type="project" value="InterPro"/>
</dbReference>
<dbReference type="Pfam" id="PF17988">
    <property type="entry name" value="VEGFR-2_TMD"/>
    <property type="match status" value="1"/>
</dbReference>
<keyword evidence="6" id="KW-1003">Cell membrane</keyword>
<evidence type="ECO:0000256" key="17">
    <source>
        <dbReference type="ARBA" id="ARBA00022840"/>
    </source>
</evidence>
<keyword evidence="23" id="KW-0325">Glycoprotein</keyword>
<evidence type="ECO:0000256" key="15">
    <source>
        <dbReference type="ARBA" id="ARBA00022777"/>
    </source>
</evidence>
<dbReference type="GO" id="GO:0045766">
    <property type="term" value="P:positive regulation of angiogenesis"/>
    <property type="evidence" value="ECO:0007669"/>
    <property type="project" value="TreeGrafter"/>
</dbReference>
<keyword evidence="15" id="KW-0418">Kinase</keyword>
<evidence type="ECO:0000256" key="13">
    <source>
        <dbReference type="ARBA" id="ARBA00022737"/>
    </source>
</evidence>
<dbReference type="PANTHER" id="PTHR24416:SF45">
    <property type="entry name" value="VASCULAR ENDOTHELIAL GROWTH FACTOR RECEPTOR 2"/>
    <property type="match status" value="1"/>
</dbReference>
<evidence type="ECO:0000256" key="7">
    <source>
        <dbReference type="ARBA" id="ARBA00022490"/>
    </source>
</evidence>
<dbReference type="InterPro" id="IPR050122">
    <property type="entry name" value="RTK"/>
</dbReference>
<evidence type="ECO:0000256" key="30">
    <source>
        <dbReference type="PROSITE-ProRule" id="PRU10141"/>
    </source>
</evidence>
<dbReference type="GO" id="GO:0005524">
    <property type="term" value="F:ATP binding"/>
    <property type="evidence" value="ECO:0007669"/>
    <property type="project" value="UniProtKB-UniRule"/>
</dbReference>
<dbReference type="InterPro" id="IPR001245">
    <property type="entry name" value="Ser-Thr/Tyr_kinase_cat_dom"/>
</dbReference>
<evidence type="ECO:0000313" key="36">
    <source>
        <dbReference type="Ensembl" id="ENSLLEP00000006154.1"/>
    </source>
</evidence>
<dbReference type="Pfam" id="PF07679">
    <property type="entry name" value="I-set"/>
    <property type="match status" value="2"/>
</dbReference>
<dbReference type="InterPro" id="IPR017441">
    <property type="entry name" value="Protein_kinase_ATP_BS"/>
</dbReference>
<dbReference type="SMART" id="SM00219">
    <property type="entry name" value="TyrKc"/>
    <property type="match status" value="1"/>
</dbReference>
<evidence type="ECO:0000256" key="32">
    <source>
        <dbReference type="SAM" id="MobiDB-lite"/>
    </source>
</evidence>
<comment type="similarity">
    <text evidence="31">Belongs to the protein kinase superfamily. Tyr protein kinase family. CSF-1/PDGF receptor subfamily.</text>
</comment>
<feature type="domain" description="Ig-like" evidence="35">
    <location>
        <begin position="25"/>
        <end position="112"/>
    </location>
</feature>
<evidence type="ECO:0000256" key="23">
    <source>
        <dbReference type="ARBA" id="ARBA00023180"/>
    </source>
</evidence>
<evidence type="ECO:0000256" key="8">
    <source>
        <dbReference type="ARBA" id="ARBA00022553"/>
    </source>
</evidence>
<evidence type="ECO:0000256" key="22">
    <source>
        <dbReference type="ARBA" id="ARBA00023170"/>
    </source>
</evidence>
<evidence type="ECO:0000259" key="35">
    <source>
        <dbReference type="PROSITE" id="PS50835"/>
    </source>
</evidence>
<name>A0A8C5M3F9_9ANUR</name>
<keyword evidence="12 33" id="KW-0732">Signal</keyword>
<dbReference type="SMART" id="SM00408">
    <property type="entry name" value="IGc2"/>
    <property type="match status" value="5"/>
</dbReference>
<evidence type="ECO:0000256" key="3">
    <source>
        <dbReference type="ARBA" id="ARBA00004496"/>
    </source>
</evidence>
<feature type="domain" description="Ig-like" evidence="35">
    <location>
        <begin position="654"/>
        <end position="740"/>
    </location>
</feature>
<dbReference type="FunFam" id="1.10.510.10:FF:000077">
    <property type="entry name" value="Vascular endothelial growth factor receptor 2"/>
    <property type="match status" value="1"/>
</dbReference>
<comment type="catalytic activity">
    <reaction evidence="26">
        <text>L-tyrosyl-[protein] + ATP = O-phospho-L-tyrosyl-[protein] + ADP + H(+)</text>
        <dbReference type="Rhea" id="RHEA:10596"/>
        <dbReference type="Rhea" id="RHEA-COMP:10136"/>
        <dbReference type="Rhea" id="RHEA-COMP:20101"/>
        <dbReference type="ChEBI" id="CHEBI:15378"/>
        <dbReference type="ChEBI" id="CHEBI:30616"/>
        <dbReference type="ChEBI" id="CHEBI:46858"/>
        <dbReference type="ChEBI" id="CHEBI:61978"/>
        <dbReference type="ChEBI" id="CHEBI:456216"/>
        <dbReference type="EC" id="2.7.10.1"/>
    </reaction>
</comment>
<accession>A0A8C5M3F9</accession>
<dbReference type="FunFam" id="3.30.200.20:FF:000041">
    <property type="entry name" value="Vascular endothelial growth factor receptor 2"/>
    <property type="match status" value="1"/>
</dbReference>
<dbReference type="Gene3D" id="1.10.510.10">
    <property type="entry name" value="Transferase(Phosphotransferase) domain 1"/>
    <property type="match status" value="1"/>
</dbReference>
<dbReference type="GO" id="GO:0005737">
    <property type="term" value="C:cytoplasm"/>
    <property type="evidence" value="ECO:0007669"/>
    <property type="project" value="UniProtKB-SubCell"/>
</dbReference>
<dbReference type="InterPro" id="IPR007110">
    <property type="entry name" value="Ig-like_dom"/>
</dbReference>
<evidence type="ECO:0000256" key="5">
    <source>
        <dbReference type="ARBA" id="ARBA00022473"/>
    </source>
</evidence>
<dbReference type="InterPro" id="IPR000719">
    <property type="entry name" value="Prot_kinase_dom"/>
</dbReference>
<keyword evidence="10" id="KW-0808">Transferase</keyword>
<evidence type="ECO:0000256" key="10">
    <source>
        <dbReference type="ARBA" id="ARBA00022679"/>
    </source>
</evidence>
<dbReference type="InterPro" id="IPR055229">
    <property type="entry name" value="VEGFR1-3_5th"/>
</dbReference>
<dbReference type="Pfam" id="PF07714">
    <property type="entry name" value="PK_Tyr_Ser-Thr"/>
    <property type="match status" value="1"/>
</dbReference>
<dbReference type="PRINTS" id="PR01832">
    <property type="entry name" value="VEGFRECEPTOR"/>
</dbReference>
<dbReference type="Gene3D" id="2.60.40.10">
    <property type="entry name" value="Immunoglobulins"/>
    <property type="match status" value="7"/>
</dbReference>
<dbReference type="SUPFAM" id="SSF48726">
    <property type="entry name" value="Immunoglobulin"/>
    <property type="match status" value="7"/>
</dbReference>
<dbReference type="FunFam" id="2.60.40.10:FF:000532">
    <property type="entry name" value="Vascular endothelial growth factor receptor 2"/>
    <property type="match status" value="1"/>
</dbReference>
<evidence type="ECO:0000256" key="24">
    <source>
        <dbReference type="ARBA" id="ARBA00023242"/>
    </source>
</evidence>
<dbReference type="FunFam" id="2.60.40.10:FF:000411">
    <property type="entry name" value="Vascular endothelial growth factor receptor 3"/>
    <property type="match status" value="1"/>
</dbReference>
<dbReference type="Pfam" id="PF21339">
    <property type="entry name" value="VEGFR-1-like_Ig-like"/>
    <property type="match status" value="1"/>
</dbReference>
<evidence type="ECO:0000313" key="37">
    <source>
        <dbReference type="Proteomes" id="UP000694569"/>
    </source>
</evidence>
<evidence type="ECO:0000256" key="31">
    <source>
        <dbReference type="RuleBase" id="RU000311"/>
    </source>
</evidence>
<evidence type="ECO:0000256" key="6">
    <source>
        <dbReference type="ARBA" id="ARBA00022475"/>
    </source>
</evidence>
<dbReference type="GO" id="GO:0030335">
    <property type="term" value="P:positive regulation of cell migration"/>
    <property type="evidence" value="ECO:0007669"/>
    <property type="project" value="TreeGrafter"/>
</dbReference>
<feature type="compositionally biased region" description="Low complexity" evidence="32">
    <location>
        <begin position="1271"/>
        <end position="1292"/>
    </location>
</feature>
<dbReference type="GO" id="GO:0001525">
    <property type="term" value="P:angiogenesis"/>
    <property type="evidence" value="ECO:0007669"/>
    <property type="project" value="UniProtKB-KW"/>
</dbReference>
<evidence type="ECO:0000256" key="4">
    <source>
        <dbReference type="ARBA" id="ARBA00011902"/>
    </source>
</evidence>
<evidence type="ECO:0000256" key="33">
    <source>
        <dbReference type="SAM" id="SignalP"/>
    </source>
</evidence>
<dbReference type="PROSITE" id="PS00107">
    <property type="entry name" value="PROTEIN_KINASE_ATP"/>
    <property type="match status" value="1"/>
</dbReference>
<dbReference type="Ensembl" id="ENSLLET00000006411.1">
    <property type="protein sequence ID" value="ENSLLEP00000006154.1"/>
    <property type="gene ID" value="ENSLLEG00000003880.1"/>
</dbReference>
<evidence type="ECO:0000256" key="14">
    <source>
        <dbReference type="ARBA" id="ARBA00022741"/>
    </source>
</evidence>
<keyword evidence="24" id="KW-0539">Nucleus</keyword>
<keyword evidence="21" id="KW-1015">Disulfide bond</keyword>
<dbReference type="InterPro" id="IPR041348">
    <property type="entry name" value="VEGFR-2_TMD"/>
</dbReference>
<evidence type="ECO:0000256" key="9">
    <source>
        <dbReference type="ARBA" id="ARBA00022657"/>
    </source>
</evidence>
<dbReference type="PROSITE" id="PS00240">
    <property type="entry name" value="RECEPTOR_TYR_KIN_III"/>
    <property type="match status" value="1"/>
</dbReference>
<dbReference type="PROSITE" id="PS00109">
    <property type="entry name" value="PROTEIN_KINASE_TYR"/>
    <property type="match status" value="1"/>
</dbReference>
<feature type="domain" description="Ig-like" evidence="35">
    <location>
        <begin position="201"/>
        <end position="308"/>
    </location>
</feature>
<reference evidence="36" key="2">
    <citation type="submission" date="2025-09" db="UniProtKB">
        <authorList>
            <consortium name="Ensembl"/>
        </authorList>
    </citation>
    <scope>IDENTIFICATION</scope>
</reference>
<dbReference type="InterPro" id="IPR008266">
    <property type="entry name" value="Tyr_kinase_AS"/>
</dbReference>
<evidence type="ECO:0000256" key="27">
    <source>
        <dbReference type="PIRSR" id="PIRSR000615-1"/>
    </source>
</evidence>
<feature type="binding site" evidence="29">
    <location>
        <position position="1032"/>
    </location>
    <ligand>
        <name>Mg(2+)</name>
        <dbReference type="ChEBI" id="CHEBI:18420"/>
    </ligand>
</feature>
<evidence type="ECO:0000256" key="11">
    <source>
        <dbReference type="ARBA" id="ARBA00022692"/>
    </source>
</evidence>
<dbReference type="InterPro" id="IPR013098">
    <property type="entry name" value="Ig_I-set"/>
</dbReference>
<evidence type="ECO:0000256" key="29">
    <source>
        <dbReference type="PIRSR" id="PIRSR000615-3"/>
    </source>
</evidence>
<sequence length="1334" mass="150298">MRIKLILAVPLLGLMMGYLVASDVPALSPEKDNLIIAANDTLNITCRGERPVVWSWPMNLSIVDDRISVSQCNESIYCQTFTLSNVVANDTGIYNCFYEDSNSTSSVHVYVQDERSPFLPSKQVTVLFITENKTVTIPCLASRGDLNVTLHTKYPESIFHPDGHTMYWDHKKGFTILSESLKQASLVYCETKLNGEVYISPSYIVVVIDFKINSVTMNPHPFVRLAVGESLNLTCTAYTELNTRVDFKWTFPTSDDVEEKKCPMKEIQGTLEHQRILNINYITMKHRGDYSCTAHSGHVNKTTSTTVIVYEKPFIYIDNEMESSVVTKVGQGVMVPVKFFAYPTPEIKWFKNGKSLYSKHMSRGSSYLTIVGVTEKDAGNYTVVLINPRTREQKSHTFQVVVRVPPHIGEKEVSAPLEPYEFGKSYVLTCTASGIPAPVSIKWTWQQEEKCTFSSKHYDSGKSLYTCSKWRDIADKIGGNMIETNETRTDVIEGKVKTVSKLVIRAAIVSSVYKCTARNDAGEDERVIDFHVTRGLNTRIQPRGYLTEQDNVTLKCVADRLTYENVMWYKLSTNVPEKQEVMPSPMHLCRNLNVHFKMNGTITNTIGENVNAELILPNITMQDQGNYICVAQDKKTRKQYCSFMPLTIQGQEPPAIHNILKNQTVNVSQTVEVKCQATGIPEPQITWFKNDETLVGDSGVILKDKNRTLTIQRVRKQDEGFYACRACNHLGCKEAEMYFTVNDTEEKTNLELIILVGTGVIALFFWLLLVIILRTVKRPSEEELKSGYLSIIMDPSEVPLDEQCDRLLYDASKWEFPRDRLKLGKPLGRGAFGQVIEADAFGIDTSGTCKTVAVKMLKEGATSSEYKALMSELKILSHIGHHLNVVNLLGACTKPGGPLMVIVEYCRFGNISAYLKSKRKEFHSYKTRPTRYRPGRQHYAELPGDLKRRLDSIASSQSSASSGFVDEKSLSDVEEEEVEDMYKNNISMVDLISYSFQVARGMEYMASRKCIHRDLAARNILLSDNNVVKICDFGLARDIYKDPDYVRKGDTRLPLKWMAPETIFDRVYTTQSDVWSFGVLLWEIFSLGASPYPGVQIDEIFCRRLKEGTRMRAPDYATAEMYQTMLDCWHGDPIGRPTFTELVEHLGNVLQANVQQHGKDYIPITESLNIEEDSGLSMPTSPVSCKEEGEISDAKFHYDSTAGIRFQKNVKRKSRPVSVKTFEDVPVETSVSVAHDVDSGMVLASEEMKTLGASDQTEFFSLLVSSKSKESVTSGSSNQTSDYQSGYQSGYSDDTEITPDSNETTQLLQRDLSPDACCTERNQYQVMIKLNTAV</sequence>
<dbReference type="GO" id="GO:0019838">
    <property type="term" value="F:growth factor binding"/>
    <property type="evidence" value="ECO:0007669"/>
    <property type="project" value="InterPro"/>
</dbReference>
<keyword evidence="16" id="KW-0221">Differentiation</keyword>
<comment type="subcellular location">
    <subcellularLocation>
        <location evidence="2">Cell membrane</location>
        <topology evidence="2">Single-pass type I membrane protein</topology>
    </subcellularLocation>
    <subcellularLocation>
        <location evidence="3">Cytoplasm</location>
    </subcellularLocation>
    <subcellularLocation>
        <location evidence="31">Membrane</location>
        <topology evidence="31">Single-pass type I membrane protein</topology>
    </subcellularLocation>
    <subcellularLocation>
        <location evidence="1">Nucleus</location>
    </subcellularLocation>
</comment>
<dbReference type="GO" id="GO:0016477">
    <property type="term" value="P:cell migration"/>
    <property type="evidence" value="ECO:0007669"/>
    <property type="project" value="TreeGrafter"/>
</dbReference>
<evidence type="ECO:0000259" key="34">
    <source>
        <dbReference type="PROSITE" id="PS50011"/>
    </source>
</evidence>
<evidence type="ECO:0000256" key="12">
    <source>
        <dbReference type="ARBA" id="ARBA00022729"/>
    </source>
</evidence>
<evidence type="ECO:0000256" key="28">
    <source>
        <dbReference type="PIRSR" id="PIRSR000615-2"/>
    </source>
</evidence>
<feature type="domain" description="Ig-like" evidence="35">
    <location>
        <begin position="406"/>
        <end position="529"/>
    </location>
</feature>
<proteinExistence type="inferred from homology"/>
<dbReference type="GO" id="GO:0005886">
    <property type="term" value="C:plasma membrane"/>
    <property type="evidence" value="ECO:0007669"/>
    <property type="project" value="UniProtKB-SubCell"/>
</dbReference>
<feature type="binding site" evidence="29">
    <location>
        <position position="1019"/>
    </location>
    <ligand>
        <name>Mg(2+)</name>
        <dbReference type="ChEBI" id="CHEBI:18420"/>
    </ligand>
</feature>
<keyword evidence="14 28" id="KW-0547">Nucleotide-binding</keyword>
<reference evidence="36" key="1">
    <citation type="submission" date="2025-08" db="UniProtKB">
        <authorList>
            <consortium name="Ensembl"/>
        </authorList>
    </citation>
    <scope>IDENTIFICATION</scope>
</reference>
<dbReference type="InterPro" id="IPR013151">
    <property type="entry name" value="Immunoglobulin_dom"/>
</dbReference>
<dbReference type="CDD" id="cd00096">
    <property type="entry name" value="Ig"/>
    <property type="match status" value="1"/>
</dbReference>
<feature type="domain" description="Ig-like" evidence="35">
    <location>
        <begin position="548"/>
        <end position="647"/>
    </location>
</feature>
<dbReference type="Proteomes" id="UP000694569">
    <property type="component" value="Unplaced"/>
</dbReference>
<dbReference type="GO" id="GO:0048010">
    <property type="term" value="P:vascular endothelial growth factor receptor signaling pathway"/>
    <property type="evidence" value="ECO:0007669"/>
    <property type="project" value="InterPro"/>
</dbReference>
<feature type="chain" id="PRO_5034274395" description="receptor protein-tyrosine kinase" evidence="33">
    <location>
        <begin position="22"/>
        <end position="1334"/>
    </location>
</feature>
<dbReference type="FunFam" id="2.60.40.10:FF:000247">
    <property type="entry name" value="Vascular endothelial growth factor receptor 3"/>
    <property type="match status" value="1"/>
</dbReference>
<keyword evidence="13" id="KW-0677">Repeat</keyword>
<evidence type="ECO:0000256" key="18">
    <source>
        <dbReference type="ARBA" id="ARBA00022989"/>
    </source>
</evidence>
<keyword evidence="17 28" id="KW-0067">ATP-binding</keyword>
<dbReference type="InterPro" id="IPR011009">
    <property type="entry name" value="Kinase-like_dom_sf"/>
</dbReference>
<keyword evidence="9" id="KW-0037">Angiogenesis</keyword>
<evidence type="ECO:0000256" key="25">
    <source>
        <dbReference type="ARBA" id="ARBA00023319"/>
    </source>
</evidence>
<feature type="domain" description="Ig-like" evidence="35">
    <location>
        <begin position="313"/>
        <end position="399"/>
    </location>
</feature>